<evidence type="ECO:0000313" key="1">
    <source>
        <dbReference type="EMBL" id="KAG5298713.1"/>
    </source>
</evidence>
<dbReference type="AlphaFoldDB" id="A0A8H8D3Q6"/>
<reference evidence="1 2" key="1">
    <citation type="submission" date="2021-01" db="EMBL/GenBank/DDBJ databases">
        <title>Chromosome-level genome assembly of a human fungal pathogen reveals clustering of transcriptionally co-regulated genes.</title>
        <authorList>
            <person name="Voorhies M."/>
            <person name="Cohen S."/>
            <person name="Shea T.P."/>
            <person name="Petrus S."/>
            <person name="Munoz J.F."/>
            <person name="Poplawski S."/>
            <person name="Goldman W.E."/>
            <person name="Michael T."/>
            <person name="Cuomo C.A."/>
            <person name="Sil A."/>
            <person name="Beyhan S."/>
        </authorList>
    </citation>
    <scope>NUCLEOTIDE SEQUENCE [LARGE SCALE GENOMIC DNA]</scope>
    <source>
        <strain evidence="1 2">G184AR</strain>
    </source>
</reference>
<dbReference type="EMBL" id="JAEVHI010000002">
    <property type="protein sequence ID" value="KAG5298713.1"/>
    <property type="molecule type" value="Genomic_DNA"/>
</dbReference>
<dbReference type="Proteomes" id="UP000670092">
    <property type="component" value="Unassembled WGS sequence"/>
</dbReference>
<proteinExistence type="predicted"/>
<name>A0A8H8D3Q6_AJECA</name>
<evidence type="ECO:0000313" key="2">
    <source>
        <dbReference type="Proteomes" id="UP000670092"/>
    </source>
</evidence>
<protein>
    <submittedName>
        <fullName evidence="1">Uncharacterized protein</fullName>
    </submittedName>
</protein>
<organism evidence="1 2">
    <name type="scientific">Ajellomyces capsulatus</name>
    <name type="common">Darling's disease fungus</name>
    <name type="synonym">Histoplasma capsulatum</name>
    <dbReference type="NCBI Taxonomy" id="5037"/>
    <lineage>
        <taxon>Eukaryota</taxon>
        <taxon>Fungi</taxon>
        <taxon>Dikarya</taxon>
        <taxon>Ascomycota</taxon>
        <taxon>Pezizomycotina</taxon>
        <taxon>Eurotiomycetes</taxon>
        <taxon>Eurotiomycetidae</taxon>
        <taxon>Onygenales</taxon>
        <taxon>Ajellomycetaceae</taxon>
        <taxon>Histoplasma</taxon>
    </lineage>
</organism>
<dbReference type="VEuPathDB" id="FungiDB:I7I52_08766"/>
<sequence>MKIRGKQFLPLFPFSPFSLFSPSNKPLLCFGDIRQTRDTHEHPRLSLCSRIPSSSKRTLGALLFNDDPGSTSLTCRGCLLGPQLGGSEIKSFPLCRVDSASAHFSRVLLFSNGSDGTPDCRLRQGVCRDNALVNLRQEAVLCVVLA</sequence>
<comment type="caution">
    <text evidence="1">The sequence shown here is derived from an EMBL/GenBank/DDBJ whole genome shotgun (WGS) entry which is preliminary data.</text>
</comment>
<gene>
    <name evidence="1" type="ORF">I7I52_08766</name>
</gene>
<accession>A0A8H8D3Q6</accession>